<feature type="transmembrane region" description="Helical" evidence="1">
    <location>
        <begin position="74"/>
        <end position="97"/>
    </location>
</feature>
<comment type="caution">
    <text evidence="2">The sequence shown here is derived from an EMBL/GenBank/DDBJ whole genome shotgun (WGS) entry which is preliminary data.</text>
</comment>
<evidence type="ECO:0000256" key="1">
    <source>
        <dbReference type="SAM" id="Phobius"/>
    </source>
</evidence>
<keyword evidence="1" id="KW-0812">Transmembrane</keyword>
<evidence type="ECO:0000313" key="3">
    <source>
        <dbReference type="EMBL" id="CAL5988256.1"/>
    </source>
</evidence>
<sequence>MDRQFKNYQNHYTKERSNLWFQMHMVISHHKNLVQVPDVPVLTFHDVHGKMIQNYLQHQFSKELKTDEVEQIHAWINLMIILILAPPIIFVFVQVVFSHCHDIMSDEVERHVVSNSKQDQNITFIVYAMYQKNLFRRNNQCCKKAKQMPVLGIEPGTDRSSV</sequence>
<keyword evidence="1" id="KW-0472">Membrane</keyword>
<evidence type="ECO:0000313" key="2">
    <source>
        <dbReference type="EMBL" id="CAI9977202.1"/>
    </source>
</evidence>
<protein>
    <submittedName>
        <fullName evidence="3">Hypothetical_protein</fullName>
    </submittedName>
</protein>
<reference evidence="2" key="1">
    <citation type="submission" date="2023-06" db="EMBL/GenBank/DDBJ databases">
        <authorList>
            <person name="Kurt Z."/>
        </authorList>
    </citation>
    <scope>NUCLEOTIDE SEQUENCE</scope>
</reference>
<dbReference type="Proteomes" id="UP001642409">
    <property type="component" value="Unassembled WGS sequence"/>
</dbReference>
<gene>
    <name evidence="3" type="ORF">HINF_LOCUS10284</name>
    <name evidence="2" type="ORF">HINF_LOCUS64847</name>
</gene>
<organism evidence="2">
    <name type="scientific">Hexamita inflata</name>
    <dbReference type="NCBI Taxonomy" id="28002"/>
    <lineage>
        <taxon>Eukaryota</taxon>
        <taxon>Metamonada</taxon>
        <taxon>Diplomonadida</taxon>
        <taxon>Hexamitidae</taxon>
        <taxon>Hexamitinae</taxon>
        <taxon>Hexamita</taxon>
    </lineage>
</organism>
<evidence type="ECO:0000313" key="4">
    <source>
        <dbReference type="Proteomes" id="UP001642409"/>
    </source>
</evidence>
<proteinExistence type="predicted"/>
<accession>A0AA86V5N2</accession>
<keyword evidence="4" id="KW-1185">Reference proteome</keyword>
<reference evidence="3 4" key="2">
    <citation type="submission" date="2024-07" db="EMBL/GenBank/DDBJ databases">
        <authorList>
            <person name="Akdeniz Z."/>
        </authorList>
    </citation>
    <scope>NUCLEOTIDE SEQUENCE [LARGE SCALE GENOMIC DNA]</scope>
</reference>
<name>A0AA86V5N2_9EUKA</name>
<dbReference type="AlphaFoldDB" id="A0AA86V5N2"/>
<dbReference type="EMBL" id="CAXDID020000022">
    <property type="protein sequence ID" value="CAL5988256.1"/>
    <property type="molecule type" value="Genomic_DNA"/>
</dbReference>
<keyword evidence="1" id="KW-1133">Transmembrane helix</keyword>
<dbReference type="EMBL" id="CATOUU010001177">
    <property type="protein sequence ID" value="CAI9977202.1"/>
    <property type="molecule type" value="Genomic_DNA"/>
</dbReference>